<reference evidence="1 2" key="1">
    <citation type="submission" date="2009-01" db="EMBL/GenBank/DDBJ databases">
        <authorList>
            <person name="Fulton L."/>
            <person name="Clifton S."/>
            <person name="Chinwalla A.T."/>
            <person name="Mitreva M."/>
            <person name="Sodergren E."/>
            <person name="Weinstock G."/>
            <person name="Clifton S."/>
            <person name="Dooling D.J."/>
            <person name="Fulton B."/>
            <person name="Minx P."/>
            <person name="Pepin K.H."/>
            <person name="Johnson M."/>
            <person name="Bhonagiri V."/>
            <person name="Nash W.E."/>
            <person name="Mardis E.R."/>
            <person name="Wilson R.K."/>
        </authorList>
    </citation>
    <scope>NUCLEOTIDE SEQUENCE [LARGE SCALE GENOMIC DNA]</scope>
    <source>
        <strain evidence="1 2">ATCC 23834</strain>
    </source>
</reference>
<dbReference type="HOGENOM" id="CLU_3152295_0_0_4"/>
<evidence type="ECO:0000313" key="2">
    <source>
        <dbReference type="Proteomes" id="UP000005837"/>
    </source>
</evidence>
<sequence length="48" mass="5195">MRAGFGLRFQVASNLCFISNLPCLSETLTMRLRLCGLMLSVLAAAAFS</sequence>
<gene>
    <name evidence="1" type="ORF">EIKCOROL_02479</name>
</gene>
<evidence type="ECO:0000313" key="1">
    <source>
        <dbReference type="EMBL" id="EEG22824.1"/>
    </source>
</evidence>
<dbReference type="AlphaFoldDB" id="C0DYL3"/>
<comment type="caution">
    <text evidence="1">The sequence shown here is derived from an EMBL/GenBank/DDBJ whole genome shotgun (WGS) entry which is preliminary data.</text>
</comment>
<protein>
    <submittedName>
        <fullName evidence="1">Uncharacterized protein</fullName>
    </submittedName>
</protein>
<name>C0DYL3_EIKCO</name>
<dbReference type="EMBL" id="ACEA01000055">
    <property type="protein sequence ID" value="EEG22824.1"/>
    <property type="molecule type" value="Genomic_DNA"/>
</dbReference>
<dbReference type="Proteomes" id="UP000005837">
    <property type="component" value="Unassembled WGS sequence"/>
</dbReference>
<proteinExistence type="predicted"/>
<organism evidence="1 2">
    <name type="scientific">Eikenella corrodens ATCC 23834</name>
    <dbReference type="NCBI Taxonomy" id="546274"/>
    <lineage>
        <taxon>Bacteria</taxon>
        <taxon>Pseudomonadati</taxon>
        <taxon>Pseudomonadota</taxon>
        <taxon>Betaproteobacteria</taxon>
        <taxon>Neisseriales</taxon>
        <taxon>Neisseriaceae</taxon>
        <taxon>Eikenella</taxon>
    </lineage>
</organism>
<accession>C0DYL3</accession>